<dbReference type="InterPro" id="IPR013766">
    <property type="entry name" value="Thioredoxin_domain"/>
</dbReference>
<dbReference type="InterPro" id="IPR036249">
    <property type="entry name" value="Thioredoxin-like_sf"/>
</dbReference>
<name>A0A542DVQ1_9MICO</name>
<dbReference type="AlphaFoldDB" id="A0A542DVQ1"/>
<dbReference type="InterPro" id="IPR005746">
    <property type="entry name" value="Thioredoxin"/>
</dbReference>
<dbReference type="SUPFAM" id="SSF52833">
    <property type="entry name" value="Thioredoxin-like"/>
    <property type="match status" value="1"/>
</dbReference>
<keyword evidence="4" id="KW-1015">Disulfide bond</keyword>
<dbReference type="RefSeq" id="WP_141846035.1">
    <property type="nucleotide sequence ID" value="NZ_BAAAPR010000018.1"/>
</dbReference>
<dbReference type="GO" id="GO:0005829">
    <property type="term" value="C:cytosol"/>
    <property type="evidence" value="ECO:0007669"/>
    <property type="project" value="TreeGrafter"/>
</dbReference>
<evidence type="ECO:0000256" key="4">
    <source>
        <dbReference type="ARBA" id="ARBA00023157"/>
    </source>
</evidence>
<dbReference type="CDD" id="cd02947">
    <property type="entry name" value="TRX_family"/>
    <property type="match status" value="1"/>
</dbReference>
<organism evidence="8 9">
    <name type="scientific">Lapillicoccus jejuensis</name>
    <dbReference type="NCBI Taxonomy" id="402171"/>
    <lineage>
        <taxon>Bacteria</taxon>
        <taxon>Bacillati</taxon>
        <taxon>Actinomycetota</taxon>
        <taxon>Actinomycetes</taxon>
        <taxon>Micrococcales</taxon>
        <taxon>Intrasporangiaceae</taxon>
        <taxon>Lapillicoccus</taxon>
    </lineage>
</organism>
<dbReference type="PROSITE" id="PS51352">
    <property type="entry name" value="THIOREDOXIN_2"/>
    <property type="match status" value="1"/>
</dbReference>
<dbReference type="PROSITE" id="PS00194">
    <property type="entry name" value="THIOREDOXIN_1"/>
    <property type="match status" value="1"/>
</dbReference>
<reference evidence="8 9" key="1">
    <citation type="submission" date="2019-06" db="EMBL/GenBank/DDBJ databases">
        <title>Sequencing the genomes of 1000 actinobacteria strains.</title>
        <authorList>
            <person name="Klenk H.-P."/>
        </authorList>
    </citation>
    <scope>NUCLEOTIDE SEQUENCE [LARGE SCALE GENOMIC DNA]</scope>
    <source>
        <strain evidence="8 9">DSM 18607</strain>
    </source>
</reference>
<dbReference type="EMBL" id="VFMN01000001">
    <property type="protein sequence ID" value="TQJ07182.1"/>
    <property type="molecule type" value="Genomic_DNA"/>
</dbReference>
<sequence>MATTELTAQTFQQTVTDNDIVLVDLWASWCGPCQRFAPVYDKASETNDGVLFAKVDTEAEQALAAALDISSIPTLMAFREGILVFRQAGALPADALQQVIDGVKGLDMDDVHRQVEQARAAQEAPTA</sequence>
<dbReference type="FunFam" id="3.40.30.10:FF:000155">
    <property type="entry name" value="Thioredoxin"/>
    <property type="match status" value="1"/>
</dbReference>
<comment type="similarity">
    <text evidence="1">Belongs to the thioredoxin family.</text>
</comment>
<protein>
    <recommendedName>
        <fullName evidence="6">Thioredoxin</fullName>
    </recommendedName>
</protein>
<proteinExistence type="inferred from homology"/>
<keyword evidence="5" id="KW-0676">Redox-active center</keyword>
<keyword evidence="9" id="KW-1185">Reference proteome</keyword>
<evidence type="ECO:0000256" key="3">
    <source>
        <dbReference type="ARBA" id="ARBA00022982"/>
    </source>
</evidence>
<dbReference type="OrthoDB" id="9790390at2"/>
<evidence type="ECO:0000256" key="2">
    <source>
        <dbReference type="ARBA" id="ARBA00022448"/>
    </source>
</evidence>
<dbReference type="Pfam" id="PF00085">
    <property type="entry name" value="Thioredoxin"/>
    <property type="match status" value="1"/>
</dbReference>
<evidence type="ECO:0000256" key="5">
    <source>
        <dbReference type="ARBA" id="ARBA00023284"/>
    </source>
</evidence>
<dbReference type="PANTHER" id="PTHR45663:SF40">
    <property type="entry name" value="THIOREDOXIN 2"/>
    <property type="match status" value="1"/>
</dbReference>
<keyword evidence="3" id="KW-0249">Electron transport</keyword>
<dbReference type="PANTHER" id="PTHR45663">
    <property type="entry name" value="GEO12009P1"/>
    <property type="match status" value="1"/>
</dbReference>
<comment type="caution">
    <text evidence="8">The sequence shown here is derived from an EMBL/GenBank/DDBJ whole genome shotgun (WGS) entry which is preliminary data.</text>
</comment>
<evidence type="ECO:0000256" key="1">
    <source>
        <dbReference type="ARBA" id="ARBA00008987"/>
    </source>
</evidence>
<gene>
    <name evidence="8" type="ORF">FB458_0235</name>
</gene>
<keyword evidence="2" id="KW-0813">Transport</keyword>
<evidence type="ECO:0000313" key="8">
    <source>
        <dbReference type="EMBL" id="TQJ07182.1"/>
    </source>
</evidence>
<evidence type="ECO:0000259" key="7">
    <source>
        <dbReference type="PROSITE" id="PS51352"/>
    </source>
</evidence>
<feature type="domain" description="Thioredoxin" evidence="7">
    <location>
        <begin position="2"/>
        <end position="105"/>
    </location>
</feature>
<dbReference type="PRINTS" id="PR00421">
    <property type="entry name" value="THIOREDOXIN"/>
</dbReference>
<evidence type="ECO:0000313" key="9">
    <source>
        <dbReference type="Proteomes" id="UP000317893"/>
    </source>
</evidence>
<evidence type="ECO:0000256" key="6">
    <source>
        <dbReference type="NCBIfam" id="TIGR01068"/>
    </source>
</evidence>
<dbReference type="Proteomes" id="UP000317893">
    <property type="component" value="Unassembled WGS sequence"/>
</dbReference>
<dbReference type="GO" id="GO:0015035">
    <property type="term" value="F:protein-disulfide reductase activity"/>
    <property type="evidence" value="ECO:0007669"/>
    <property type="project" value="UniProtKB-UniRule"/>
</dbReference>
<dbReference type="Gene3D" id="3.40.30.10">
    <property type="entry name" value="Glutaredoxin"/>
    <property type="match status" value="1"/>
</dbReference>
<dbReference type="InterPro" id="IPR017937">
    <property type="entry name" value="Thioredoxin_CS"/>
</dbReference>
<dbReference type="NCBIfam" id="TIGR01068">
    <property type="entry name" value="thioredoxin"/>
    <property type="match status" value="1"/>
</dbReference>
<accession>A0A542DVQ1</accession>